<keyword evidence="11" id="KW-0963">Cytoplasm</keyword>
<feature type="binding site" evidence="11">
    <location>
        <begin position="498"/>
        <end position="501"/>
    </location>
    <ligand>
        <name>GTP</name>
        <dbReference type="ChEBI" id="CHEBI:37565"/>
    </ligand>
</feature>
<keyword evidence="4 11" id="KW-0312">Gluconeogenesis</keyword>
<name>A0A0F0CPC4_9BACT</name>
<dbReference type="PATRIC" id="fig|1609969.3.peg.2973"/>
<evidence type="ECO:0000256" key="11">
    <source>
        <dbReference type="HAMAP-Rule" id="MF_00452"/>
    </source>
</evidence>
<keyword evidence="9 11" id="KW-0464">Manganese</keyword>
<dbReference type="PIRSF" id="PIRSF001348">
    <property type="entry name" value="PEP_carboxykinase_GTP"/>
    <property type="match status" value="1"/>
</dbReference>
<dbReference type="GO" id="GO:0016301">
    <property type="term" value="F:kinase activity"/>
    <property type="evidence" value="ECO:0007669"/>
    <property type="project" value="UniProtKB-KW"/>
</dbReference>
<evidence type="ECO:0000256" key="7">
    <source>
        <dbReference type="ARBA" id="ARBA00022793"/>
    </source>
</evidence>
<evidence type="ECO:0000256" key="8">
    <source>
        <dbReference type="ARBA" id="ARBA00023134"/>
    </source>
</evidence>
<dbReference type="EMBL" id="JYNY01000609">
    <property type="protein sequence ID" value="KJJ83371.1"/>
    <property type="molecule type" value="Genomic_DNA"/>
</dbReference>
<keyword evidence="10 11" id="KW-0456">Lyase</keyword>
<feature type="active site" evidence="11">
    <location>
        <position position="254"/>
    </location>
</feature>
<dbReference type="HAMAP" id="MF_00452">
    <property type="entry name" value="PEPCK_GTP"/>
    <property type="match status" value="1"/>
</dbReference>
<evidence type="ECO:0000256" key="9">
    <source>
        <dbReference type="ARBA" id="ARBA00023211"/>
    </source>
</evidence>
<evidence type="ECO:0000256" key="4">
    <source>
        <dbReference type="ARBA" id="ARBA00022432"/>
    </source>
</evidence>
<dbReference type="GO" id="GO:0004613">
    <property type="term" value="F:phosphoenolpyruvate carboxykinase (GTP) activity"/>
    <property type="evidence" value="ECO:0007669"/>
    <property type="project" value="UniProtKB-UniRule"/>
</dbReference>
<dbReference type="GO" id="GO:0033993">
    <property type="term" value="P:response to lipid"/>
    <property type="evidence" value="ECO:0007669"/>
    <property type="project" value="TreeGrafter"/>
</dbReference>
<dbReference type="Gene3D" id="2.170.8.10">
    <property type="entry name" value="Phosphoenolpyruvate Carboxykinase, domain 2"/>
    <property type="match status" value="1"/>
</dbReference>
<sequence>MATPLEKWVEEQAKLTKPDKIYWCDGSEEEAHRLIEIGMKDEKIETTPIFQALNQKEWPNAYFHRSHPTDVARTEHLTYVCHNDQETAGPNNNWMNPKEAKELMTKLSDGCMKGRTMYVLPYMMGHPDSPYAKACVQLTDVSYVAVSMRIMTRMTKKVIEKIGNNNSFVKGIHSVGTFDPNKRFIMHFPDEQLVWSIGSGYGGNALLGKKCFSLRIASYLGLQEGWLAEHMVILGIEAPDGTVTYVTAAFPSACGKTNLAMLESALPGYKIWTLGDDIAWLNVGPDGRLWAINPETGFFGVAPGTSMKTNPNMLKTLKGKKFYPTLFTNTGFDTDKNEPWWEGLDTSCPKNVLDWQGKVWNKEEGGKVAHPNSRFTVSMYNCPVLSKECDNPKGVPISAIILGGKRTQLIPLVLEAFNWQNGVFMGARTGSETTAAAIHKEGVLRRDPMAMLPFCGYNMGDYFRHWLSIGNKLKHPPKIYSVNWFRTDDDGKFIWPGFGENMRVLKWIVDRINNKVSVNKTPLGYIPNLKDLDLTGLNLSKEKLEKLFEINSSAWKPELEDIKKSLENFGKRMPKEIMEEYNNLENGLR</sequence>
<dbReference type="CDD" id="cd00819">
    <property type="entry name" value="PEPCK_GTP"/>
    <property type="match status" value="1"/>
</dbReference>
<comment type="cofactor">
    <cofactor evidence="11">
        <name>Mn(2+)</name>
        <dbReference type="ChEBI" id="CHEBI:29035"/>
    </cofactor>
    <text evidence="11">Binds 1 Mn(2+) ion per subunit.</text>
</comment>
<reference evidence="14 15" key="1">
    <citation type="submission" date="2015-02" db="EMBL/GenBank/DDBJ databases">
        <title>Single-cell genomics of uncultivated deep-branching MTB reveals a conserved set of magnetosome genes.</title>
        <authorList>
            <person name="Kolinko S."/>
            <person name="Richter M."/>
            <person name="Glockner F.O."/>
            <person name="Brachmann A."/>
            <person name="Schuler D."/>
        </authorList>
    </citation>
    <scope>NUCLEOTIDE SEQUENCE [LARGE SCALE GENOMIC DNA]</scope>
    <source>
        <strain evidence="14">SKK-01</strain>
    </source>
</reference>
<dbReference type="Proteomes" id="UP000033428">
    <property type="component" value="Unassembled WGS sequence"/>
</dbReference>
<dbReference type="EC" id="4.1.1.32" evidence="11"/>
<feature type="binding site" evidence="11">
    <location>
        <begin position="372"/>
        <end position="374"/>
    </location>
    <ligand>
        <name>substrate</name>
    </ligand>
</feature>
<dbReference type="GO" id="GO:0046327">
    <property type="term" value="P:glycerol biosynthetic process from pyruvate"/>
    <property type="evidence" value="ECO:0007669"/>
    <property type="project" value="TreeGrafter"/>
</dbReference>
<comment type="pathway">
    <text evidence="1 11">Carbohydrate biosynthesis; gluconeogenesis.</text>
</comment>
<feature type="binding site" evidence="11">
    <location>
        <position position="73"/>
    </location>
    <ligand>
        <name>substrate</name>
    </ligand>
</feature>
<dbReference type="InterPro" id="IPR035077">
    <property type="entry name" value="PEP_carboxykinase_GTP_C"/>
</dbReference>
<gene>
    <name evidence="11" type="primary">pckG</name>
    <name evidence="14" type="ORF">OMAG_002761</name>
</gene>
<evidence type="ECO:0000256" key="10">
    <source>
        <dbReference type="ARBA" id="ARBA00023239"/>
    </source>
</evidence>
<keyword evidence="14" id="KW-0418">Kinase</keyword>
<organism evidence="14 15">
    <name type="scientific">Candidatus Omnitrophus magneticus</name>
    <dbReference type="NCBI Taxonomy" id="1609969"/>
    <lineage>
        <taxon>Bacteria</taxon>
        <taxon>Pseudomonadati</taxon>
        <taxon>Candidatus Omnitrophota</taxon>
        <taxon>Candidatus Omnitrophus</taxon>
    </lineage>
</organism>
<keyword evidence="14" id="KW-0808">Transferase</keyword>
<evidence type="ECO:0000256" key="5">
    <source>
        <dbReference type="ARBA" id="ARBA00022723"/>
    </source>
</evidence>
<dbReference type="InterPro" id="IPR035078">
    <property type="entry name" value="PEP_carboxykinase_GTP_N"/>
</dbReference>
<comment type="caution">
    <text evidence="14">The sequence shown here is derived from an EMBL/GenBank/DDBJ whole genome shotgun (WGS) entry which is preliminary data.</text>
</comment>
<feature type="binding site" evidence="11">
    <location>
        <position position="277"/>
    </location>
    <ligand>
        <name>Mn(2+)</name>
        <dbReference type="ChEBI" id="CHEBI:29035"/>
    </ligand>
</feature>
<dbReference type="GO" id="GO:0071333">
    <property type="term" value="P:cellular response to glucose stimulus"/>
    <property type="evidence" value="ECO:0007669"/>
    <property type="project" value="TreeGrafter"/>
</dbReference>
<dbReference type="InterPro" id="IPR008209">
    <property type="entry name" value="PEP_carboxykinase_GTP"/>
</dbReference>
<feature type="binding site" evidence="11">
    <location>
        <begin position="201"/>
        <end position="203"/>
    </location>
    <ligand>
        <name>substrate</name>
    </ligand>
</feature>
<dbReference type="Gene3D" id="3.40.449.10">
    <property type="entry name" value="Phosphoenolpyruvate Carboxykinase, domain 1"/>
    <property type="match status" value="1"/>
</dbReference>
<protein>
    <recommendedName>
        <fullName evidence="11">Phosphoenolpyruvate carboxykinase [GTP]</fullName>
        <shortName evidence="11">PEP carboxykinase</shortName>
        <shortName evidence="11">PEPCK</shortName>
        <ecNumber evidence="11">4.1.1.32</ecNumber>
    </recommendedName>
    <alternativeName>
        <fullName evidence="11">GTP-dependent phosphoenolpyruvate carboxykinase</fullName>
        <shortName evidence="11">GTP-PEPCK</shortName>
    </alternativeName>
</protein>
<evidence type="ECO:0000259" key="13">
    <source>
        <dbReference type="Pfam" id="PF17297"/>
    </source>
</evidence>
<dbReference type="PROSITE" id="PS00505">
    <property type="entry name" value="PEPCK_GTP"/>
    <property type="match status" value="1"/>
</dbReference>
<accession>A0A0F0CPC4</accession>
<keyword evidence="6 11" id="KW-0547">Nucleotide-binding</keyword>
<dbReference type="Gene3D" id="3.90.228.20">
    <property type="match status" value="1"/>
</dbReference>
<dbReference type="GO" id="GO:0005829">
    <property type="term" value="C:cytosol"/>
    <property type="evidence" value="ECO:0007669"/>
    <property type="project" value="TreeGrafter"/>
</dbReference>
<dbReference type="SUPFAM" id="SSF68923">
    <property type="entry name" value="PEP carboxykinase N-terminal domain"/>
    <property type="match status" value="1"/>
</dbReference>
<dbReference type="UniPathway" id="UPA00138"/>
<comment type="caution">
    <text evidence="11">Lacks conserved residue(s) required for the propagation of feature annotation.</text>
</comment>
<evidence type="ECO:0000256" key="6">
    <source>
        <dbReference type="ARBA" id="ARBA00022741"/>
    </source>
</evidence>
<comment type="similarity">
    <text evidence="2 11">Belongs to the phosphoenolpyruvate carboxykinase [GTP] family.</text>
</comment>
<evidence type="ECO:0000313" key="15">
    <source>
        <dbReference type="Proteomes" id="UP000033428"/>
    </source>
</evidence>
<dbReference type="InterPro" id="IPR013035">
    <property type="entry name" value="PEP_carboxykinase_C"/>
</dbReference>
<keyword evidence="8 11" id="KW-0342">GTP-binding</keyword>
<dbReference type="GO" id="GO:0006094">
    <property type="term" value="P:gluconeogenesis"/>
    <property type="evidence" value="ECO:0007669"/>
    <property type="project" value="UniProtKB-UniRule"/>
</dbReference>
<comment type="subcellular location">
    <subcellularLocation>
        <location evidence="11">Cytoplasm</location>
    </subcellularLocation>
</comment>
<comment type="subunit">
    <text evidence="3 11">Monomer.</text>
</comment>
<dbReference type="GO" id="GO:0006107">
    <property type="term" value="P:oxaloacetate metabolic process"/>
    <property type="evidence" value="ECO:0007669"/>
    <property type="project" value="TreeGrafter"/>
</dbReference>
<feature type="binding site" evidence="11">
    <location>
        <position position="374"/>
    </location>
    <ligand>
        <name>GTP</name>
        <dbReference type="ChEBI" id="CHEBI:37565"/>
    </ligand>
</feature>
<comment type="catalytic activity">
    <reaction evidence="11">
        <text>oxaloacetate + GTP = phosphoenolpyruvate + GDP + CO2</text>
        <dbReference type="Rhea" id="RHEA:10388"/>
        <dbReference type="ChEBI" id="CHEBI:16452"/>
        <dbReference type="ChEBI" id="CHEBI:16526"/>
        <dbReference type="ChEBI" id="CHEBI:37565"/>
        <dbReference type="ChEBI" id="CHEBI:58189"/>
        <dbReference type="ChEBI" id="CHEBI:58702"/>
        <dbReference type="EC" id="4.1.1.32"/>
    </reaction>
</comment>
<evidence type="ECO:0000256" key="2">
    <source>
        <dbReference type="ARBA" id="ARBA00005796"/>
    </source>
</evidence>
<evidence type="ECO:0000259" key="12">
    <source>
        <dbReference type="Pfam" id="PF00821"/>
    </source>
</evidence>
<dbReference type="AlphaFoldDB" id="A0A0F0CPC4"/>
<dbReference type="FunFam" id="3.40.449.10:FF:000005">
    <property type="entry name" value="Phosphoenolpyruvate carboxykinase [GTP]"/>
    <property type="match status" value="1"/>
</dbReference>
<proteinExistence type="inferred from homology"/>
<feature type="domain" description="Phosphoenolpyruvate carboxykinase GTP-utilising N-terminal" evidence="13">
    <location>
        <begin position="7"/>
        <end position="221"/>
    </location>
</feature>
<keyword evidence="15" id="KW-1185">Reference proteome</keyword>
<dbReference type="GO" id="GO:0019543">
    <property type="term" value="P:propionate catabolic process"/>
    <property type="evidence" value="ECO:0007669"/>
    <property type="project" value="TreeGrafter"/>
</dbReference>
<dbReference type="SUPFAM" id="SSF53795">
    <property type="entry name" value="PEP carboxykinase-like"/>
    <property type="match status" value="1"/>
</dbReference>
<dbReference type="Pfam" id="PF17297">
    <property type="entry name" value="PEPCK_N"/>
    <property type="match status" value="1"/>
</dbReference>
<feature type="binding site" evidence="11">
    <location>
        <begin position="253"/>
        <end position="258"/>
    </location>
    <ligand>
        <name>GTP</name>
        <dbReference type="ChEBI" id="CHEBI:37565"/>
    </ligand>
</feature>
<dbReference type="InterPro" id="IPR008210">
    <property type="entry name" value="PEP_carboxykinase_N"/>
</dbReference>
<dbReference type="PANTHER" id="PTHR11561:SF0">
    <property type="entry name" value="PHOSPHOENOLPYRUVATE CARBOXYKINASE [GTP]-RELATED"/>
    <property type="match status" value="1"/>
</dbReference>
<dbReference type="GO" id="GO:0042594">
    <property type="term" value="P:response to starvation"/>
    <property type="evidence" value="ECO:0007669"/>
    <property type="project" value="TreeGrafter"/>
</dbReference>
<dbReference type="PANTHER" id="PTHR11561">
    <property type="entry name" value="PHOSPHOENOLPYRUVATE CARBOXYKINASE"/>
    <property type="match status" value="1"/>
</dbReference>
<dbReference type="GO" id="GO:0005525">
    <property type="term" value="F:GTP binding"/>
    <property type="evidence" value="ECO:0007669"/>
    <property type="project" value="UniProtKB-UniRule"/>
</dbReference>
<feature type="binding site" evidence="11">
    <location>
        <position position="230"/>
    </location>
    <ligand>
        <name>Mn(2+)</name>
        <dbReference type="ChEBI" id="CHEBI:29035"/>
    </ligand>
</feature>
<dbReference type="NCBIfam" id="NF003253">
    <property type="entry name" value="PRK04210.1"/>
    <property type="match status" value="1"/>
</dbReference>
<evidence type="ECO:0000313" key="14">
    <source>
        <dbReference type="EMBL" id="KJJ83371.1"/>
    </source>
</evidence>
<keyword evidence="5 11" id="KW-0479">Metal-binding</keyword>
<evidence type="ECO:0000256" key="3">
    <source>
        <dbReference type="ARBA" id="ARBA00011245"/>
    </source>
</evidence>
<comment type="function">
    <text evidence="11">Catalyzes the conversion of oxaloacetate (OAA) to phosphoenolpyruvate (PEP), the rate-limiting step in the metabolic pathway that produces glucose from lactate and other precursors derived from the citric acid cycle.</text>
</comment>
<evidence type="ECO:0000256" key="1">
    <source>
        <dbReference type="ARBA" id="ARBA00004742"/>
    </source>
</evidence>
<feature type="binding site" evidence="11">
    <location>
        <position position="210"/>
    </location>
    <ligand>
        <name>Mn(2+)</name>
        <dbReference type="ChEBI" id="CHEBI:29035"/>
    </ligand>
</feature>
<dbReference type="Pfam" id="PF00821">
    <property type="entry name" value="PEPCK_GTP"/>
    <property type="match status" value="1"/>
</dbReference>
<dbReference type="InterPro" id="IPR018091">
    <property type="entry name" value="PEP_carboxykin_GTP_CS"/>
</dbReference>
<feature type="domain" description="Phosphoenolpyruvate carboxykinase C-terminal P-loop" evidence="12">
    <location>
        <begin position="226"/>
        <end position="585"/>
    </location>
</feature>
<keyword evidence="14" id="KW-0670">Pyruvate</keyword>
<feature type="binding site" evidence="11">
    <location>
        <position position="252"/>
    </location>
    <ligand>
        <name>substrate</name>
    </ligand>
</feature>
<keyword evidence="7 11" id="KW-0210">Decarboxylase</keyword>
<dbReference type="GO" id="GO:0030145">
    <property type="term" value="F:manganese ion binding"/>
    <property type="evidence" value="ECO:0007669"/>
    <property type="project" value="UniProtKB-UniRule"/>
</dbReference>